<evidence type="ECO:0000259" key="2">
    <source>
        <dbReference type="Pfam" id="PF04324"/>
    </source>
</evidence>
<dbReference type="InterPro" id="IPR041854">
    <property type="entry name" value="BFD-like_2Fe2S-bd_dom_sf"/>
</dbReference>
<dbReference type="InterPro" id="IPR052745">
    <property type="entry name" value="G3P_Oxidase/Oxidoreductase"/>
</dbReference>
<evidence type="ECO:0000313" key="4">
    <source>
        <dbReference type="Proteomes" id="UP000295325"/>
    </source>
</evidence>
<dbReference type="PANTHER" id="PTHR42720">
    <property type="entry name" value="GLYCEROL-3-PHOSPHATE DEHYDROGENASE"/>
    <property type="match status" value="1"/>
</dbReference>
<sequence length="479" mass="52866">MFDITIIGSGVVGCSIARELARYKLDICVLEKESDVACGTTRANSAIIHAGYDAKPGTLKAKLNALGNPMYDKLAEELEFPFRRNGSIVICFSHEEIKGLEKLLDQGRKNGIPGLRIIYKDELMKMEPNLSDEVVAALYAETAGIVCPYEMTIALAENAAENGVEFKLNSRVLNIVKKENFYEIETINEVIKTKMVINAAGVYADEINNMVSKNKIKIIPRRGEYCVFDKSVGDMVKTTVFQLPTALGKGILVAPTIDGNLLVGPNAVDVEDKEDVSTTREGLNEVLRVAKRSVKCIPTDKIITSFAGLRARCTKEDFIIGEADDAENFINAAGIESPGLTSAPAIARMVEGIVIQKLNPEMKKDFNPIRKAIKKFRELTNDERREIIKENPSYGKIVCRCETVTEGEVLEAIRRPLGARTLDAVKRRTRCGMGRCQSGFCSTRIVDILSRELNEPITDITKFGGHSNILVEKNKEGIN</sequence>
<organism evidence="3 4">
    <name type="scientific">Fonticella tunisiensis</name>
    <dbReference type="NCBI Taxonomy" id="1096341"/>
    <lineage>
        <taxon>Bacteria</taxon>
        <taxon>Bacillati</taxon>
        <taxon>Bacillota</taxon>
        <taxon>Clostridia</taxon>
        <taxon>Eubacteriales</taxon>
        <taxon>Clostridiaceae</taxon>
        <taxon>Fonticella</taxon>
    </lineage>
</organism>
<reference evidence="3 4" key="1">
    <citation type="submission" date="2019-03" db="EMBL/GenBank/DDBJ databases">
        <title>Genomic Encyclopedia of Type Strains, Phase IV (KMG-IV): sequencing the most valuable type-strain genomes for metagenomic binning, comparative biology and taxonomic classification.</title>
        <authorList>
            <person name="Goeker M."/>
        </authorList>
    </citation>
    <scope>NUCLEOTIDE SEQUENCE [LARGE SCALE GENOMIC DNA]</scope>
    <source>
        <strain evidence="3 4">DSM 24455</strain>
    </source>
</reference>
<accession>A0A4R7KQE5</accession>
<dbReference type="Gene3D" id="1.10.10.1100">
    <property type="entry name" value="BFD-like [2Fe-2S]-binding domain"/>
    <property type="match status" value="1"/>
</dbReference>
<name>A0A4R7KQE5_9CLOT</name>
<comment type="caution">
    <text evidence="3">The sequence shown here is derived from an EMBL/GenBank/DDBJ whole genome shotgun (WGS) entry which is preliminary data.</text>
</comment>
<dbReference type="InterPro" id="IPR006076">
    <property type="entry name" value="FAD-dep_OxRdtase"/>
</dbReference>
<evidence type="ECO:0000313" key="3">
    <source>
        <dbReference type="EMBL" id="TDT61341.1"/>
    </source>
</evidence>
<dbReference type="AlphaFoldDB" id="A0A4R7KQE5"/>
<dbReference type="Gene3D" id="3.30.9.10">
    <property type="entry name" value="D-Amino Acid Oxidase, subunit A, domain 2"/>
    <property type="match status" value="1"/>
</dbReference>
<dbReference type="SUPFAM" id="SSF51905">
    <property type="entry name" value="FAD/NAD(P)-binding domain"/>
    <property type="match status" value="1"/>
</dbReference>
<dbReference type="Proteomes" id="UP000295325">
    <property type="component" value="Unassembled WGS sequence"/>
</dbReference>
<dbReference type="EMBL" id="SOAZ01000007">
    <property type="protein sequence ID" value="TDT61341.1"/>
    <property type="molecule type" value="Genomic_DNA"/>
</dbReference>
<evidence type="ECO:0000259" key="1">
    <source>
        <dbReference type="Pfam" id="PF01266"/>
    </source>
</evidence>
<dbReference type="RefSeq" id="WP_133627819.1">
    <property type="nucleotide sequence ID" value="NZ_SOAZ01000007.1"/>
</dbReference>
<dbReference type="InterPro" id="IPR007419">
    <property type="entry name" value="BFD-like_2Fe2S-bd_dom"/>
</dbReference>
<dbReference type="Gene3D" id="3.50.50.60">
    <property type="entry name" value="FAD/NAD(P)-binding domain"/>
    <property type="match status" value="1"/>
</dbReference>
<dbReference type="Pfam" id="PF04324">
    <property type="entry name" value="Fer2_BFD"/>
    <property type="match status" value="1"/>
</dbReference>
<feature type="domain" description="FAD dependent oxidoreductase" evidence="1">
    <location>
        <begin position="3"/>
        <end position="350"/>
    </location>
</feature>
<dbReference type="InterPro" id="IPR036188">
    <property type="entry name" value="FAD/NAD-bd_sf"/>
</dbReference>
<dbReference type="CDD" id="cd19946">
    <property type="entry name" value="GlpA-like_Fer2_BFD-like"/>
    <property type="match status" value="1"/>
</dbReference>
<gene>
    <name evidence="3" type="ORF">EDD71_10766</name>
</gene>
<dbReference type="OrthoDB" id="9801699at2"/>
<proteinExistence type="predicted"/>
<feature type="domain" description="BFD-like [2Fe-2S]-binding" evidence="2">
    <location>
        <begin position="397"/>
        <end position="450"/>
    </location>
</feature>
<protein>
    <submittedName>
        <fullName evidence="3">Glycerol-3-phosphate dehydrogenase</fullName>
    </submittedName>
</protein>
<dbReference type="PANTHER" id="PTHR42720:SF1">
    <property type="entry name" value="GLYCEROL 3-PHOSPHATE OXIDASE"/>
    <property type="match status" value="1"/>
</dbReference>
<keyword evidence="4" id="KW-1185">Reference proteome</keyword>
<dbReference type="SUPFAM" id="SSF54373">
    <property type="entry name" value="FAD-linked reductases, C-terminal domain"/>
    <property type="match status" value="1"/>
</dbReference>
<dbReference type="Pfam" id="PF01266">
    <property type="entry name" value="DAO"/>
    <property type="match status" value="1"/>
</dbReference>